<evidence type="ECO:0000313" key="3">
    <source>
        <dbReference type="Proteomes" id="UP000314294"/>
    </source>
</evidence>
<proteinExistence type="predicted"/>
<name>A0A4Z2FPF5_9TELE</name>
<comment type="caution">
    <text evidence="2">The sequence shown here is derived from an EMBL/GenBank/DDBJ whole genome shotgun (WGS) entry which is preliminary data.</text>
</comment>
<dbReference type="EMBL" id="SRLO01000989">
    <property type="protein sequence ID" value="TNN43107.1"/>
    <property type="molecule type" value="Genomic_DNA"/>
</dbReference>
<feature type="region of interest" description="Disordered" evidence="1">
    <location>
        <begin position="1"/>
        <end position="21"/>
    </location>
</feature>
<dbReference type="Proteomes" id="UP000314294">
    <property type="component" value="Unassembled WGS sequence"/>
</dbReference>
<keyword evidence="3" id="KW-1185">Reference proteome</keyword>
<gene>
    <name evidence="2" type="ORF">EYF80_046691</name>
</gene>
<sequence length="67" mass="7436">MTCVVTHTRPSPSQDSAQHKTADADFESVSVGIAGQYEACCSRQLRFWSPPAPPPYRTNSRVSQKRL</sequence>
<organism evidence="2 3">
    <name type="scientific">Liparis tanakae</name>
    <name type="common">Tanaka's snailfish</name>
    <dbReference type="NCBI Taxonomy" id="230148"/>
    <lineage>
        <taxon>Eukaryota</taxon>
        <taxon>Metazoa</taxon>
        <taxon>Chordata</taxon>
        <taxon>Craniata</taxon>
        <taxon>Vertebrata</taxon>
        <taxon>Euteleostomi</taxon>
        <taxon>Actinopterygii</taxon>
        <taxon>Neopterygii</taxon>
        <taxon>Teleostei</taxon>
        <taxon>Neoteleostei</taxon>
        <taxon>Acanthomorphata</taxon>
        <taxon>Eupercaria</taxon>
        <taxon>Perciformes</taxon>
        <taxon>Cottioidei</taxon>
        <taxon>Cottales</taxon>
        <taxon>Liparidae</taxon>
        <taxon>Liparis</taxon>
    </lineage>
</organism>
<dbReference type="AlphaFoldDB" id="A0A4Z2FPF5"/>
<evidence type="ECO:0000313" key="2">
    <source>
        <dbReference type="EMBL" id="TNN43107.1"/>
    </source>
</evidence>
<accession>A0A4Z2FPF5</accession>
<reference evidence="2 3" key="1">
    <citation type="submission" date="2019-03" db="EMBL/GenBank/DDBJ databases">
        <title>First draft genome of Liparis tanakae, snailfish: a comprehensive survey of snailfish specific genes.</title>
        <authorList>
            <person name="Kim W."/>
            <person name="Song I."/>
            <person name="Jeong J.-H."/>
            <person name="Kim D."/>
            <person name="Kim S."/>
            <person name="Ryu S."/>
            <person name="Song J.Y."/>
            <person name="Lee S.K."/>
        </authorList>
    </citation>
    <scope>NUCLEOTIDE SEQUENCE [LARGE SCALE GENOMIC DNA]</scope>
    <source>
        <tissue evidence="2">Muscle</tissue>
    </source>
</reference>
<protein>
    <submittedName>
        <fullName evidence="2">Uncharacterized protein</fullName>
    </submittedName>
</protein>
<evidence type="ECO:0000256" key="1">
    <source>
        <dbReference type="SAM" id="MobiDB-lite"/>
    </source>
</evidence>